<dbReference type="PANTHER" id="PTHR30469:SF38">
    <property type="entry name" value="HLYD FAMILY SECRETION PROTEIN"/>
    <property type="match status" value="1"/>
</dbReference>
<keyword evidence="4" id="KW-1185">Reference proteome</keyword>
<organism evidence="3 4">
    <name type="scientific">Candidatus Rhodoblastus alkanivorans</name>
    <dbReference type="NCBI Taxonomy" id="2954117"/>
    <lineage>
        <taxon>Bacteria</taxon>
        <taxon>Pseudomonadati</taxon>
        <taxon>Pseudomonadota</taxon>
        <taxon>Alphaproteobacteria</taxon>
        <taxon>Hyphomicrobiales</taxon>
        <taxon>Rhodoblastaceae</taxon>
        <taxon>Rhodoblastus</taxon>
    </lineage>
</organism>
<evidence type="ECO:0000256" key="1">
    <source>
        <dbReference type="ARBA" id="ARBA00009477"/>
    </source>
</evidence>
<proteinExistence type="inferred from homology"/>
<feature type="coiled-coil region" evidence="2">
    <location>
        <begin position="194"/>
        <end position="221"/>
    </location>
</feature>
<accession>A0ABS9Z3X9</accession>
<evidence type="ECO:0000256" key="2">
    <source>
        <dbReference type="SAM" id="Coils"/>
    </source>
</evidence>
<dbReference type="PANTHER" id="PTHR30469">
    <property type="entry name" value="MULTIDRUG RESISTANCE PROTEIN MDTA"/>
    <property type="match status" value="1"/>
</dbReference>
<comment type="similarity">
    <text evidence="1">Belongs to the membrane fusion protein (MFP) (TC 8.A.1) family.</text>
</comment>
<dbReference type="EMBL" id="JAIVFP010000001">
    <property type="protein sequence ID" value="MCI4682287.1"/>
    <property type="molecule type" value="Genomic_DNA"/>
</dbReference>
<dbReference type="RefSeq" id="WP_243066310.1">
    <property type="nucleotide sequence ID" value="NZ_JAIVFK010000040.1"/>
</dbReference>
<dbReference type="NCBIfam" id="TIGR01730">
    <property type="entry name" value="RND_mfp"/>
    <property type="match status" value="1"/>
</dbReference>
<comment type="caution">
    <text evidence="3">The sequence shown here is derived from an EMBL/GenBank/DDBJ whole genome shotgun (WGS) entry which is preliminary data.</text>
</comment>
<dbReference type="Gene3D" id="1.10.287.470">
    <property type="entry name" value="Helix hairpin bin"/>
    <property type="match status" value="2"/>
</dbReference>
<dbReference type="SUPFAM" id="SSF111369">
    <property type="entry name" value="HlyD-like secretion proteins"/>
    <property type="match status" value="1"/>
</dbReference>
<dbReference type="Gene3D" id="2.40.420.20">
    <property type="match status" value="1"/>
</dbReference>
<reference evidence="3" key="1">
    <citation type="journal article" date="2022" name="ISME J.">
        <title>Identification of active gaseous-alkane degraders at natural gas seeps.</title>
        <authorList>
            <person name="Farhan Ul Haque M."/>
            <person name="Hernandez M."/>
            <person name="Crombie A.T."/>
            <person name="Murrell J.C."/>
        </authorList>
    </citation>
    <scope>NUCLEOTIDE SEQUENCE</scope>
    <source>
        <strain evidence="3">PC2</strain>
    </source>
</reference>
<sequence length="414" mass="43494">MLSLLLKTLPILLAAVLGGLVAIWLGGHGPSDESPAPSAYAPLSVVSVPMVEATPMETASRYKLGGVVEAREIVHLTAQQPGRVAFIAGQEGERVDAGAVVVALDDAALKPEYRSAWAALGGDMAAQQNAQTQLYQKLYGPRQPAMGGPGYDAYERTFTPFYNMFQNFMGSNVPGTGSPPMMTQGQAQTSPSAVNNARADYERQQAALVAAQSRLDSLDQRLRDRRSIAPFAAVIMTRHVRVGDVVQPGQPLVDLADPDQLDLRIEAPADLALNVKIGDKLPVSLDRGNVWAVVSQIFPGADQTSHTVTIKAALPPGVAAAPGMYGLAWIPQPGGGGEQAVAPGIPRSAIVYRGSLPAAFIVSADGTAEMRILRLGDSMGDRIAVLSGLSIGDKVVAHPASDLKSGDPLTTLRR</sequence>
<dbReference type="Proteomes" id="UP001139104">
    <property type="component" value="Unassembled WGS sequence"/>
</dbReference>
<evidence type="ECO:0000313" key="3">
    <source>
        <dbReference type="EMBL" id="MCI4682287.1"/>
    </source>
</evidence>
<evidence type="ECO:0000313" key="4">
    <source>
        <dbReference type="Proteomes" id="UP001139104"/>
    </source>
</evidence>
<protein>
    <submittedName>
        <fullName evidence="3">Efflux RND transporter periplasmic adaptor subunit</fullName>
    </submittedName>
</protein>
<keyword evidence="2" id="KW-0175">Coiled coil</keyword>
<dbReference type="InterPro" id="IPR006143">
    <property type="entry name" value="RND_pump_MFP"/>
</dbReference>
<name>A0ABS9Z3X9_9HYPH</name>
<gene>
    <name evidence="3" type="ORF">K2U94_05860</name>
</gene>
<dbReference type="Gene3D" id="2.40.50.100">
    <property type="match status" value="2"/>
</dbReference>
<dbReference type="Gene3D" id="2.40.30.170">
    <property type="match status" value="1"/>
</dbReference>